<dbReference type="PANTHER" id="PTHR43364:SF4">
    <property type="entry name" value="NAD(P)-LINKED OXIDOREDUCTASE SUPERFAMILY PROTEIN"/>
    <property type="match status" value="1"/>
</dbReference>
<dbReference type="PANTHER" id="PTHR43364">
    <property type="entry name" value="NADH-SPECIFIC METHYLGLYOXAL REDUCTASE-RELATED"/>
    <property type="match status" value="1"/>
</dbReference>
<dbReference type="OrthoDB" id="9768793at2"/>
<accession>A0A543PE67</accession>
<dbReference type="InterPro" id="IPR023210">
    <property type="entry name" value="NADP_OxRdtase_dom"/>
</dbReference>
<dbReference type="GO" id="GO:0005829">
    <property type="term" value="C:cytosol"/>
    <property type="evidence" value="ECO:0007669"/>
    <property type="project" value="TreeGrafter"/>
</dbReference>
<dbReference type="InterPro" id="IPR020471">
    <property type="entry name" value="AKR"/>
</dbReference>
<dbReference type="RefSeq" id="WP_142025007.1">
    <property type="nucleotide sequence ID" value="NZ_VFQE01000001.1"/>
</dbReference>
<dbReference type="InterPro" id="IPR036812">
    <property type="entry name" value="NAD(P)_OxRdtase_dom_sf"/>
</dbReference>
<dbReference type="CDD" id="cd19102">
    <property type="entry name" value="AKR_unchar"/>
    <property type="match status" value="1"/>
</dbReference>
<name>A0A543PE67_9ACTN</name>
<organism evidence="3 4">
    <name type="scientific">Blastococcus colisei</name>
    <dbReference type="NCBI Taxonomy" id="1564162"/>
    <lineage>
        <taxon>Bacteria</taxon>
        <taxon>Bacillati</taxon>
        <taxon>Actinomycetota</taxon>
        <taxon>Actinomycetes</taxon>
        <taxon>Geodermatophilales</taxon>
        <taxon>Geodermatophilaceae</taxon>
        <taxon>Blastococcus</taxon>
    </lineage>
</organism>
<dbReference type="EMBL" id="VFQE01000001">
    <property type="protein sequence ID" value="TQN42376.1"/>
    <property type="molecule type" value="Genomic_DNA"/>
</dbReference>
<proteinExistence type="predicted"/>
<dbReference type="Pfam" id="PF00248">
    <property type="entry name" value="Aldo_ket_red"/>
    <property type="match status" value="1"/>
</dbReference>
<dbReference type="SUPFAM" id="SSF51430">
    <property type="entry name" value="NAD(P)-linked oxidoreductase"/>
    <property type="match status" value="1"/>
</dbReference>
<dbReference type="GO" id="GO:0016491">
    <property type="term" value="F:oxidoreductase activity"/>
    <property type="evidence" value="ECO:0007669"/>
    <property type="project" value="UniProtKB-KW"/>
</dbReference>
<reference evidence="3 4" key="1">
    <citation type="submission" date="2019-06" db="EMBL/GenBank/DDBJ databases">
        <title>Sequencing the genomes of 1000 actinobacteria strains.</title>
        <authorList>
            <person name="Klenk H.-P."/>
        </authorList>
    </citation>
    <scope>NUCLEOTIDE SEQUENCE [LARGE SCALE GENOMIC DNA]</scope>
    <source>
        <strain evidence="3 4">DSM 46837</strain>
    </source>
</reference>
<feature type="domain" description="NADP-dependent oxidoreductase" evidence="2">
    <location>
        <begin position="16"/>
        <end position="312"/>
    </location>
</feature>
<dbReference type="PROSITE" id="PS00062">
    <property type="entry name" value="ALDOKETO_REDUCTASE_2"/>
    <property type="match status" value="1"/>
</dbReference>
<dbReference type="InterPro" id="IPR018170">
    <property type="entry name" value="Aldo/ket_reductase_CS"/>
</dbReference>
<sequence length="323" mass="34955">MQSRPLGQTGLELTVLGMGTWAMGDGKRRTSNLGPADDVESVATIHRALDLGINWIDTAAYYGFGHAERVVARALRGMTERPLVFTKCGLVPSEVGDFDNRITATSIREEADASLSRLETDVLDVLMIHWPIPDEDIEEGWSTLAELKAEGKVRLIGVSNFSAMQMARCELIASIDAIQPEYSLVERAAEAEVLPYAERAGIGAVTYSPLKHGLLGGQMTRERVAALTPADWRNGHAEYTEPRLSANLRLVDALRSVADRHGSTASEVAIAWVLRRPAVTSAILGPRRPKQLEDLVGAADLKLSDDDVAVLEAGPAIVEGVPR</sequence>
<evidence type="ECO:0000313" key="3">
    <source>
        <dbReference type="EMBL" id="TQN42376.1"/>
    </source>
</evidence>
<gene>
    <name evidence="3" type="ORF">FHU33_1775</name>
</gene>
<evidence type="ECO:0000313" key="4">
    <source>
        <dbReference type="Proteomes" id="UP000319865"/>
    </source>
</evidence>
<dbReference type="Proteomes" id="UP000319865">
    <property type="component" value="Unassembled WGS sequence"/>
</dbReference>
<dbReference type="PRINTS" id="PR00069">
    <property type="entry name" value="ALDKETRDTASE"/>
</dbReference>
<evidence type="ECO:0000259" key="2">
    <source>
        <dbReference type="Pfam" id="PF00248"/>
    </source>
</evidence>
<protein>
    <submittedName>
        <fullName evidence="3">Aryl-alcohol dehydrogenase-like predicted oxidoreductase</fullName>
    </submittedName>
</protein>
<dbReference type="AlphaFoldDB" id="A0A543PE67"/>
<keyword evidence="4" id="KW-1185">Reference proteome</keyword>
<evidence type="ECO:0000256" key="1">
    <source>
        <dbReference type="ARBA" id="ARBA00023002"/>
    </source>
</evidence>
<keyword evidence="1" id="KW-0560">Oxidoreductase</keyword>
<comment type="caution">
    <text evidence="3">The sequence shown here is derived from an EMBL/GenBank/DDBJ whole genome shotgun (WGS) entry which is preliminary data.</text>
</comment>
<dbReference type="InterPro" id="IPR050523">
    <property type="entry name" value="AKR_Detox_Biosynth"/>
</dbReference>
<dbReference type="Gene3D" id="3.20.20.100">
    <property type="entry name" value="NADP-dependent oxidoreductase domain"/>
    <property type="match status" value="1"/>
</dbReference>